<dbReference type="Pfam" id="PF00881">
    <property type="entry name" value="Nitroreductase"/>
    <property type="match status" value="2"/>
</dbReference>
<dbReference type="Proteomes" id="UP001068021">
    <property type="component" value="Unassembled WGS sequence"/>
</dbReference>
<keyword evidence="6" id="KW-1185">Reference proteome</keyword>
<feature type="domain" description="Nitroreductase" evidence="3">
    <location>
        <begin position="65"/>
        <end position="151"/>
    </location>
</feature>
<dbReference type="EMBL" id="JAPVES010000024">
    <property type="protein sequence ID" value="MCZ3371451.1"/>
    <property type="molecule type" value="Genomic_DNA"/>
</dbReference>
<keyword evidence="2" id="KW-0560">Oxidoreductase</keyword>
<accession>A0A9E5A1L6</accession>
<dbReference type="EMBL" id="JAPVER010000020">
    <property type="protein sequence ID" value="MCZ3365986.1"/>
    <property type="molecule type" value="Genomic_DNA"/>
</dbReference>
<comment type="similarity">
    <text evidence="1">Belongs to the nitroreductase family.</text>
</comment>
<dbReference type="PANTHER" id="PTHR43673">
    <property type="entry name" value="NAD(P)H NITROREDUCTASE YDGI-RELATED"/>
    <property type="match status" value="1"/>
</dbReference>
<dbReference type="InterPro" id="IPR000415">
    <property type="entry name" value="Nitroreductase-like"/>
</dbReference>
<gene>
    <name evidence="5" type="ORF">O3H35_02255</name>
    <name evidence="4" type="ORF">O3H54_08835</name>
</gene>
<evidence type="ECO:0000256" key="2">
    <source>
        <dbReference type="ARBA" id="ARBA00023002"/>
    </source>
</evidence>
<name>A0A9E5A1L6_9EURY</name>
<evidence type="ECO:0000259" key="3">
    <source>
        <dbReference type="Pfam" id="PF00881"/>
    </source>
</evidence>
<protein>
    <submittedName>
        <fullName evidence="5">Nitroreductase family protein</fullName>
    </submittedName>
</protein>
<dbReference type="AlphaFoldDB" id="A0A9E5A1L6"/>
<proteinExistence type="inferred from homology"/>
<dbReference type="InterPro" id="IPR029479">
    <property type="entry name" value="Nitroreductase"/>
</dbReference>
<feature type="domain" description="Nitroreductase" evidence="3">
    <location>
        <begin position="7"/>
        <end position="62"/>
    </location>
</feature>
<dbReference type="Proteomes" id="UP001074446">
    <property type="component" value="Unassembled WGS sequence"/>
</dbReference>
<evidence type="ECO:0000313" key="6">
    <source>
        <dbReference type="Proteomes" id="UP001068021"/>
    </source>
</evidence>
<dbReference type="PANTHER" id="PTHR43673:SF10">
    <property type="entry name" value="NADH DEHYDROGENASE_NAD(P)H NITROREDUCTASE XCC3605-RELATED"/>
    <property type="match status" value="1"/>
</dbReference>
<evidence type="ECO:0000313" key="4">
    <source>
        <dbReference type="EMBL" id="MCZ3365986.1"/>
    </source>
</evidence>
<dbReference type="RefSeq" id="WP_048082299.1">
    <property type="nucleotide sequence ID" value="NZ_JAPVER010000020.1"/>
</dbReference>
<evidence type="ECO:0000256" key="1">
    <source>
        <dbReference type="ARBA" id="ARBA00007118"/>
    </source>
</evidence>
<reference evidence="5" key="1">
    <citation type="submission" date="2022-12" db="EMBL/GenBank/DDBJ databases">
        <title>Reclassification of two methanogenic archaea species isolated from the Kolyma lowland permafrost.</title>
        <authorList>
            <person name="Trubitsyn V.E."/>
            <person name="Rivkina E.M."/>
            <person name="Shcherbakova V.A."/>
        </authorList>
    </citation>
    <scope>NUCLEOTIDE SEQUENCE</scope>
    <source>
        <strain evidence="4">M2</strain>
        <strain evidence="5">MK4</strain>
    </source>
</reference>
<evidence type="ECO:0000313" key="5">
    <source>
        <dbReference type="EMBL" id="MCZ3371451.1"/>
    </source>
</evidence>
<dbReference type="Gene3D" id="3.40.109.10">
    <property type="entry name" value="NADH Oxidase"/>
    <property type="match status" value="1"/>
</dbReference>
<dbReference type="SUPFAM" id="SSF55469">
    <property type="entry name" value="FMN-dependent nitroreductase-like"/>
    <property type="match status" value="1"/>
</dbReference>
<organism evidence="5">
    <name type="scientific">Methanobacterium veterum</name>
    <dbReference type="NCBI Taxonomy" id="408577"/>
    <lineage>
        <taxon>Archaea</taxon>
        <taxon>Methanobacteriati</taxon>
        <taxon>Methanobacteriota</taxon>
        <taxon>Methanomada group</taxon>
        <taxon>Methanobacteria</taxon>
        <taxon>Methanobacteriales</taxon>
        <taxon>Methanobacteriaceae</taxon>
        <taxon>Methanobacterium</taxon>
    </lineage>
</organism>
<comment type="caution">
    <text evidence="5">The sequence shown here is derived from an EMBL/GenBank/DDBJ whole genome shotgun (WGS) entry which is preliminary data.</text>
</comment>
<sequence length="173" mass="19357">MDLYEAIRNRRSIRKYKDREIDDDLINKIIEAGVWAPSAGNLQSWEVVVVKDPEIKSQLAVACYIREFIAEAAAVLVMCAYKRKSNAAYGERGQELYCIQDAACAAQNMLLMIHDLGLGACWNGSFDEDSVSALLGIPDGVRPVAIITVGYPDEKPIPPPREEIEDFIHHETY</sequence>
<dbReference type="GO" id="GO:0016491">
    <property type="term" value="F:oxidoreductase activity"/>
    <property type="evidence" value="ECO:0007669"/>
    <property type="project" value="UniProtKB-KW"/>
</dbReference>